<sequence>MDKGKTRWMVKTGILIFGLLLYNLADKGGRGFLIAGLFCFAVAVTLFTEDCIDDIRHRKKRSMIRDILFVILAVLLIVSGGRSLL</sequence>
<keyword evidence="1" id="KW-0472">Membrane</keyword>
<feature type="transmembrane region" description="Helical" evidence="1">
    <location>
        <begin position="67"/>
        <end position="84"/>
    </location>
</feature>
<accession>A0A1Q9JKS6</accession>
<keyword evidence="3" id="KW-1185">Reference proteome</keyword>
<dbReference type="RefSeq" id="WP_075714648.1">
    <property type="nucleotide sequence ID" value="NZ_MJIE01000001.1"/>
</dbReference>
<dbReference type="AlphaFoldDB" id="A0A1Q9JKS6"/>
<comment type="caution">
    <text evidence="2">The sequence shown here is derived from an EMBL/GenBank/DDBJ whole genome shotgun (WGS) entry which is preliminary data.</text>
</comment>
<protein>
    <submittedName>
        <fullName evidence="2">Uncharacterized protein</fullName>
    </submittedName>
</protein>
<reference evidence="2 3" key="1">
    <citation type="journal article" date="2016" name="Appl. Environ. Microbiol.">
        <title>Function and Phylogeny of Bacterial Butyryl Coenzyme A:Acetate Transferases and Their Diversity in the Proximal Colon of Swine.</title>
        <authorList>
            <person name="Trachsel J."/>
            <person name="Bayles D.O."/>
            <person name="Looft T."/>
            <person name="Levine U.Y."/>
            <person name="Allen H.K."/>
        </authorList>
    </citation>
    <scope>NUCLEOTIDE SEQUENCE [LARGE SCALE GENOMIC DNA]</scope>
    <source>
        <strain evidence="2 3">68-3-10</strain>
    </source>
</reference>
<keyword evidence="1" id="KW-0812">Transmembrane</keyword>
<keyword evidence="1" id="KW-1133">Transmembrane helix</keyword>
<feature type="transmembrane region" description="Helical" evidence="1">
    <location>
        <begin position="7"/>
        <end position="25"/>
    </location>
</feature>
<evidence type="ECO:0000256" key="1">
    <source>
        <dbReference type="SAM" id="Phobius"/>
    </source>
</evidence>
<dbReference type="STRING" id="1261640.BHK98_12220"/>
<proteinExistence type="predicted"/>
<gene>
    <name evidence="2" type="ORF">BHK98_12220</name>
</gene>
<evidence type="ECO:0000313" key="2">
    <source>
        <dbReference type="EMBL" id="OLR56761.1"/>
    </source>
</evidence>
<dbReference type="EMBL" id="MJIE01000001">
    <property type="protein sequence ID" value="OLR56761.1"/>
    <property type="molecule type" value="Genomic_DNA"/>
</dbReference>
<dbReference type="Proteomes" id="UP000187404">
    <property type="component" value="Unassembled WGS sequence"/>
</dbReference>
<name>A0A1Q9JKS6_9FIRM</name>
<evidence type="ECO:0000313" key="3">
    <source>
        <dbReference type="Proteomes" id="UP000187404"/>
    </source>
</evidence>
<feature type="transmembrane region" description="Helical" evidence="1">
    <location>
        <begin position="31"/>
        <end position="47"/>
    </location>
</feature>
<organism evidence="2 3">
    <name type="scientific">Hornefia porci</name>
    <dbReference type="NCBI Taxonomy" id="2652292"/>
    <lineage>
        <taxon>Bacteria</taxon>
        <taxon>Bacillati</taxon>
        <taxon>Bacillota</taxon>
        <taxon>Clostridia</taxon>
        <taxon>Peptostreptococcales</taxon>
        <taxon>Anaerovoracaceae</taxon>
        <taxon>Hornefia</taxon>
    </lineage>
</organism>